<dbReference type="PROSITE" id="PS00518">
    <property type="entry name" value="ZF_RING_1"/>
    <property type="match status" value="1"/>
</dbReference>
<dbReference type="SUPFAM" id="SSF57850">
    <property type="entry name" value="RING/U-box"/>
    <property type="match status" value="1"/>
</dbReference>
<accession>A0A8J5XG61</accession>
<evidence type="ECO:0000259" key="7">
    <source>
        <dbReference type="PROSITE" id="PS51382"/>
    </source>
</evidence>
<evidence type="ECO:0008006" key="10">
    <source>
        <dbReference type="Google" id="ProtNLM"/>
    </source>
</evidence>
<organism evidence="8 9">
    <name type="scientific">Diacronema lutheri</name>
    <name type="common">Unicellular marine alga</name>
    <name type="synonym">Monochrysis lutheri</name>
    <dbReference type="NCBI Taxonomy" id="2081491"/>
    <lineage>
        <taxon>Eukaryota</taxon>
        <taxon>Haptista</taxon>
        <taxon>Haptophyta</taxon>
        <taxon>Pavlovophyceae</taxon>
        <taxon>Pavlovales</taxon>
        <taxon>Pavlovaceae</taxon>
        <taxon>Diacronema</taxon>
    </lineage>
</organism>
<evidence type="ECO:0000256" key="1">
    <source>
        <dbReference type="ARBA" id="ARBA00022723"/>
    </source>
</evidence>
<name>A0A8J5XG61_DIALT</name>
<evidence type="ECO:0000313" key="8">
    <source>
        <dbReference type="EMBL" id="KAG8460307.1"/>
    </source>
</evidence>
<dbReference type="InterPro" id="IPR013083">
    <property type="entry name" value="Znf_RING/FYVE/PHD"/>
</dbReference>
<feature type="domain" description="SPX" evidence="7">
    <location>
        <begin position="1"/>
        <end position="124"/>
    </location>
</feature>
<dbReference type="EMBL" id="JAGTXO010000033">
    <property type="protein sequence ID" value="KAG8460307.1"/>
    <property type="molecule type" value="Genomic_DNA"/>
</dbReference>
<dbReference type="PROSITE" id="PS51382">
    <property type="entry name" value="SPX"/>
    <property type="match status" value="1"/>
</dbReference>
<keyword evidence="2 4" id="KW-0863">Zinc-finger</keyword>
<reference evidence="8" key="1">
    <citation type="submission" date="2021-05" db="EMBL/GenBank/DDBJ databases">
        <title>The genome of the haptophyte Pavlova lutheri (Diacronema luteri, Pavlovales) - a model for lipid biosynthesis in eukaryotic algae.</title>
        <authorList>
            <person name="Hulatt C.J."/>
            <person name="Posewitz M.C."/>
        </authorList>
    </citation>
    <scope>NUCLEOTIDE SEQUENCE</scope>
    <source>
        <strain evidence="8">NIVA-4/92</strain>
    </source>
</reference>
<dbReference type="PANTHER" id="PTHR45978:SF7">
    <property type="entry name" value="SPX DOMAIN-CONTAINING PROTEIN 4"/>
    <property type="match status" value="1"/>
</dbReference>
<dbReference type="InterPro" id="IPR017907">
    <property type="entry name" value="Znf_RING_CS"/>
</dbReference>
<dbReference type="SMART" id="SM00184">
    <property type="entry name" value="RING"/>
    <property type="match status" value="1"/>
</dbReference>
<comment type="caution">
    <text evidence="8">The sequence shown here is derived from an EMBL/GenBank/DDBJ whole genome shotgun (WGS) entry which is preliminary data.</text>
</comment>
<evidence type="ECO:0000256" key="2">
    <source>
        <dbReference type="ARBA" id="ARBA00022771"/>
    </source>
</evidence>
<dbReference type="Proteomes" id="UP000751190">
    <property type="component" value="Unassembled WGS sequence"/>
</dbReference>
<dbReference type="InterPro" id="IPR004331">
    <property type="entry name" value="SPX_dom"/>
</dbReference>
<dbReference type="Gene3D" id="3.30.40.10">
    <property type="entry name" value="Zinc/RING finger domain, C3HC4 (zinc finger)"/>
    <property type="match status" value="1"/>
</dbReference>
<keyword evidence="1" id="KW-0479">Metal-binding</keyword>
<keyword evidence="9" id="KW-1185">Reference proteome</keyword>
<dbReference type="InterPro" id="IPR031142">
    <property type="entry name" value="SPX_prot"/>
</dbReference>
<dbReference type="PANTHER" id="PTHR45978">
    <property type="entry name" value="SPX DOMAIN-CONTAINING PROTEIN 3"/>
    <property type="match status" value="1"/>
</dbReference>
<keyword evidence="3" id="KW-0862">Zinc</keyword>
<dbReference type="GO" id="GO:0016036">
    <property type="term" value="P:cellular response to phosphate starvation"/>
    <property type="evidence" value="ECO:0007669"/>
    <property type="project" value="InterPro"/>
</dbReference>
<feature type="region of interest" description="Disordered" evidence="5">
    <location>
        <begin position="280"/>
        <end position="308"/>
    </location>
</feature>
<proteinExistence type="predicted"/>
<dbReference type="CDD" id="cd14447">
    <property type="entry name" value="SPX"/>
    <property type="match status" value="1"/>
</dbReference>
<dbReference type="OrthoDB" id="1703270at2759"/>
<dbReference type="GO" id="GO:0008270">
    <property type="term" value="F:zinc ion binding"/>
    <property type="evidence" value="ECO:0007669"/>
    <property type="project" value="UniProtKB-KW"/>
</dbReference>
<dbReference type="AlphaFoldDB" id="A0A8J5XG61"/>
<evidence type="ECO:0000259" key="6">
    <source>
        <dbReference type="PROSITE" id="PS50089"/>
    </source>
</evidence>
<protein>
    <recommendedName>
        <fullName evidence="10">RING-type domain-containing protein</fullName>
    </recommendedName>
</protein>
<sequence>MKFGHQLAEHIRTSSSYSAKVYVPYNALKEKIRHRRELHRAQSILETASFKRALRKTIATVNCFYVRMEADLLRRGADYTTCPQLIAQALDLKLYAMLNYVAVLKLLKKHDKHCETQLYPVVERILAAQPFVHALLCSRLFYADYAPSQEGDDASSALETCAICLEPRSHLQSLACSHAFCMLCLARASAAELHSCPSCRSPQSLHPIDISLGQLNIALKYSPRELALPHQLAEPDVSEAAQPCAPDAAHAKARAAPGARLSTEQLSVAPVLASVAEAEADSASDDSAASPAPRQSGVARGPSDDDAAQTCVAEPVAPAPVPVRALRTAARRCVAAALAVAPSGARARSHDLSRLVFSVVVLALAGMLFAWGNGSSAADGVVTAAAGGCTFASHTHANGVHAAMLGFDGKSSVSAFSPGL</sequence>
<evidence type="ECO:0000256" key="5">
    <source>
        <dbReference type="SAM" id="MobiDB-lite"/>
    </source>
</evidence>
<gene>
    <name evidence="8" type="ORF">KFE25_011798</name>
</gene>
<evidence type="ECO:0000313" key="9">
    <source>
        <dbReference type="Proteomes" id="UP000751190"/>
    </source>
</evidence>
<evidence type="ECO:0000256" key="4">
    <source>
        <dbReference type="PROSITE-ProRule" id="PRU00175"/>
    </source>
</evidence>
<dbReference type="PROSITE" id="PS50089">
    <property type="entry name" value="ZF_RING_2"/>
    <property type="match status" value="1"/>
</dbReference>
<evidence type="ECO:0000256" key="3">
    <source>
        <dbReference type="ARBA" id="ARBA00022833"/>
    </source>
</evidence>
<feature type="domain" description="RING-type" evidence="6">
    <location>
        <begin position="161"/>
        <end position="200"/>
    </location>
</feature>
<dbReference type="InterPro" id="IPR001841">
    <property type="entry name" value="Znf_RING"/>
</dbReference>